<dbReference type="RefSeq" id="WP_119092899.1">
    <property type="nucleotide sequence ID" value="NZ_UNRR01000016.1"/>
</dbReference>
<protein>
    <recommendedName>
        <fullName evidence="1">DUF6602 domain-containing protein</fullName>
    </recommendedName>
</protein>
<dbReference type="InterPro" id="IPR046537">
    <property type="entry name" value="DUF6602"/>
</dbReference>
<name>A0A383TE97_9LACT</name>
<accession>A0A383TE97</accession>
<evidence type="ECO:0000259" key="1">
    <source>
        <dbReference type="Pfam" id="PF20247"/>
    </source>
</evidence>
<organism evidence="2 3">
    <name type="scientific">Trichococcus shcherbakoviae</name>
    <dbReference type="NCBI Taxonomy" id="2094020"/>
    <lineage>
        <taxon>Bacteria</taxon>
        <taxon>Bacillati</taxon>
        <taxon>Bacillota</taxon>
        <taxon>Bacilli</taxon>
        <taxon>Lactobacillales</taxon>
        <taxon>Carnobacteriaceae</taxon>
        <taxon>Trichococcus</taxon>
    </lineage>
</organism>
<dbReference type="Proteomes" id="UP000262072">
    <property type="component" value="Unassembled WGS sequence"/>
</dbReference>
<dbReference type="CDD" id="cd21173">
    <property type="entry name" value="NucC-like"/>
    <property type="match status" value="1"/>
</dbReference>
<evidence type="ECO:0000313" key="2">
    <source>
        <dbReference type="EMBL" id="SYZ78298.1"/>
    </source>
</evidence>
<gene>
    <name evidence="2" type="ORF">TART1_1082</name>
</gene>
<dbReference type="AlphaFoldDB" id="A0A383TE97"/>
<dbReference type="EMBL" id="UNRR01000016">
    <property type="protein sequence ID" value="SYZ78298.1"/>
    <property type="molecule type" value="Genomic_DNA"/>
</dbReference>
<reference evidence="3" key="1">
    <citation type="submission" date="2018-05" db="EMBL/GenBank/DDBJ databases">
        <authorList>
            <person name="Strepis N."/>
        </authorList>
    </citation>
    <scope>NUCLEOTIDE SEQUENCE [LARGE SCALE GENOMIC DNA]</scope>
</reference>
<sequence>MNQDSLDYQKSIALEFSSYRNRVRNLIGSAHWGEEGRYKEIILMNFLKRFLPNTVEVATGFIKNGNNISTQIDIIIYNPALPVYFKENDFVIVQPNSVLGIIEVKSNPGRSAIGDAIYKANKIEQIVKKNNIFNGLFIYGQDKKSSDCLLDIQVKSKYNKFEKSLLHALPKKNGINHIVSINGAFIKKWEDNKFSCYAIQDLAVGYFFSNLLDKIDSMINLFGIQESMYDHLYPIPDGKENYLSWELISDSFANGDSDEILN</sequence>
<evidence type="ECO:0000313" key="3">
    <source>
        <dbReference type="Proteomes" id="UP000262072"/>
    </source>
</evidence>
<proteinExistence type="predicted"/>
<dbReference type="OrthoDB" id="9765680at2"/>
<feature type="domain" description="DUF6602" evidence="1">
    <location>
        <begin position="30"/>
        <end position="125"/>
    </location>
</feature>
<dbReference type="Pfam" id="PF20247">
    <property type="entry name" value="DUF6602"/>
    <property type="match status" value="1"/>
</dbReference>